<dbReference type="EMBL" id="JAUOZU010000017">
    <property type="protein sequence ID" value="MDO6966372.1"/>
    <property type="molecule type" value="Genomic_DNA"/>
</dbReference>
<dbReference type="Pfam" id="PF01494">
    <property type="entry name" value="FAD_binding_3"/>
    <property type="match status" value="1"/>
</dbReference>
<comment type="caution">
    <text evidence="4">The sequence shown here is derived from an EMBL/GenBank/DDBJ whole genome shotgun (WGS) entry which is preliminary data.</text>
</comment>
<reference evidence="4" key="1">
    <citation type="journal article" date="2015" name="Int. J. Syst. Evol. Microbiol.">
        <title>Rhizobium alvei sp. nov., isolated from a freshwater river.</title>
        <authorList>
            <person name="Sheu S.Y."/>
            <person name="Huang H.W."/>
            <person name="Young C.C."/>
            <person name="Chen W.M."/>
        </authorList>
    </citation>
    <scope>NUCLEOTIDE SEQUENCE</scope>
    <source>
        <strain evidence="4">TNR-22</strain>
    </source>
</reference>
<name>A0ABT8YRM7_9HYPH</name>
<evidence type="ECO:0000259" key="3">
    <source>
        <dbReference type="Pfam" id="PF01494"/>
    </source>
</evidence>
<dbReference type="NCBIfam" id="NF005313">
    <property type="entry name" value="PRK06847.1"/>
    <property type="match status" value="1"/>
</dbReference>
<keyword evidence="2 4" id="KW-0503">Monooxygenase</keyword>
<dbReference type="RefSeq" id="WP_304378293.1">
    <property type="nucleotide sequence ID" value="NZ_JAUOZU010000017.1"/>
</dbReference>
<dbReference type="Proteomes" id="UP001174932">
    <property type="component" value="Unassembled WGS sequence"/>
</dbReference>
<organism evidence="4 5">
    <name type="scientific">Rhizobium alvei</name>
    <dbReference type="NCBI Taxonomy" id="1132659"/>
    <lineage>
        <taxon>Bacteria</taxon>
        <taxon>Pseudomonadati</taxon>
        <taxon>Pseudomonadota</taxon>
        <taxon>Alphaproteobacteria</taxon>
        <taxon>Hyphomicrobiales</taxon>
        <taxon>Rhizobiaceae</taxon>
        <taxon>Rhizobium/Agrobacterium group</taxon>
        <taxon>Rhizobium</taxon>
    </lineage>
</organism>
<accession>A0ABT8YRM7</accession>
<dbReference type="Gene3D" id="3.50.50.60">
    <property type="entry name" value="FAD/NAD(P)-binding domain"/>
    <property type="match status" value="1"/>
</dbReference>
<dbReference type="InterPro" id="IPR002938">
    <property type="entry name" value="FAD-bd"/>
</dbReference>
<dbReference type="SUPFAM" id="SSF51905">
    <property type="entry name" value="FAD/NAD(P)-binding domain"/>
    <property type="match status" value="1"/>
</dbReference>
<protein>
    <submittedName>
        <fullName evidence="4">FAD-dependent monooxygenase</fullName>
    </submittedName>
</protein>
<dbReference type="PANTHER" id="PTHR13789:SF309">
    <property type="entry name" value="PUTATIVE (AFU_ORTHOLOGUE AFUA_6G14510)-RELATED"/>
    <property type="match status" value="1"/>
</dbReference>
<dbReference type="PRINTS" id="PR00420">
    <property type="entry name" value="RNGMNOXGNASE"/>
</dbReference>
<evidence type="ECO:0000313" key="5">
    <source>
        <dbReference type="Proteomes" id="UP001174932"/>
    </source>
</evidence>
<gene>
    <name evidence="4" type="ORF">Q4481_20665</name>
</gene>
<evidence type="ECO:0000313" key="4">
    <source>
        <dbReference type="EMBL" id="MDO6966372.1"/>
    </source>
</evidence>
<keyword evidence="5" id="KW-1185">Reference proteome</keyword>
<sequence length="382" mass="41369">MSNENVRKLAGRVLIVGGGVGGMAVAIRLAEAGVTGIDLIDSDPKWGVYGTGITLSMLTLRAFGDLGFAPQLMTEGNCYDGIFLCDNKGNLLRDIAAPRLFSPDVPGEGGVLRPVLHAMMKKKVTDLGIKARLGITIESYAQDESGVDVVFSDGSQGRYDLVIGADGLFSKTRALTFPDAPKPRFTGQACWRVLFDIPEGWEKGRMFLGEKVKVGFSLCSPNKMYMYLLEHVPDNPWRNESEFPAILRRLMDDFQGPVAELRDQINDKSHIVYRPLEALLLTDTWTKGRVALLGDAAHATTPHLGSGAGAAVEDAIVLVEELGRAGSIDEAFEAYNRRRIPRASVVVNNSLRLGELEMASAPMSEQAAIMGASLAAIAEPYR</sequence>
<keyword evidence="1" id="KW-0560">Oxidoreductase</keyword>
<evidence type="ECO:0000256" key="2">
    <source>
        <dbReference type="ARBA" id="ARBA00023033"/>
    </source>
</evidence>
<dbReference type="PANTHER" id="PTHR13789">
    <property type="entry name" value="MONOOXYGENASE"/>
    <property type="match status" value="1"/>
</dbReference>
<dbReference type="InterPro" id="IPR050493">
    <property type="entry name" value="FAD-dep_Monooxygenase_BioMet"/>
</dbReference>
<evidence type="ECO:0000256" key="1">
    <source>
        <dbReference type="ARBA" id="ARBA00023002"/>
    </source>
</evidence>
<reference evidence="4" key="2">
    <citation type="submission" date="2023-07" db="EMBL/GenBank/DDBJ databases">
        <authorList>
            <person name="Shen H."/>
        </authorList>
    </citation>
    <scope>NUCLEOTIDE SEQUENCE</scope>
    <source>
        <strain evidence="4">TNR-22</strain>
    </source>
</reference>
<dbReference type="InterPro" id="IPR036188">
    <property type="entry name" value="FAD/NAD-bd_sf"/>
</dbReference>
<dbReference type="GO" id="GO:0004497">
    <property type="term" value="F:monooxygenase activity"/>
    <property type="evidence" value="ECO:0007669"/>
    <property type="project" value="UniProtKB-KW"/>
</dbReference>
<proteinExistence type="predicted"/>
<feature type="domain" description="FAD-binding" evidence="3">
    <location>
        <begin position="13"/>
        <end position="350"/>
    </location>
</feature>